<dbReference type="eggNOG" id="COG2011">
    <property type="taxonomic scope" value="Bacteria"/>
</dbReference>
<feature type="transmembrane region" description="Helical" evidence="8">
    <location>
        <begin position="194"/>
        <end position="213"/>
    </location>
</feature>
<keyword evidence="4" id="KW-1003">Cell membrane</keyword>
<dbReference type="FunFam" id="1.10.3720.10:FF:000002">
    <property type="entry name" value="D-methionine ABC transporter permease MetI"/>
    <property type="match status" value="1"/>
</dbReference>
<evidence type="ECO:0000256" key="3">
    <source>
        <dbReference type="ARBA" id="ARBA00022448"/>
    </source>
</evidence>
<feature type="transmembrane region" description="Helical" evidence="8">
    <location>
        <begin position="23"/>
        <end position="45"/>
    </location>
</feature>
<protein>
    <submittedName>
        <fullName evidence="10">ABC transporter integral membrane protein</fullName>
    </submittedName>
</protein>
<dbReference type="Proteomes" id="UP000040576">
    <property type="component" value="Unassembled WGS sequence"/>
</dbReference>
<keyword evidence="6 8" id="KW-1133">Transmembrane helix</keyword>
<dbReference type="GO" id="GO:0005886">
    <property type="term" value="C:plasma membrane"/>
    <property type="evidence" value="ECO:0007669"/>
    <property type="project" value="UniProtKB-SubCell"/>
</dbReference>
<proteinExistence type="inferred from homology"/>
<evidence type="ECO:0000259" key="9">
    <source>
        <dbReference type="PROSITE" id="PS50928"/>
    </source>
</evidence>
<dbReference type="InterPro" id="IPR035906">
    <property type="entry name" value="MetI-like_sf"/>
</dbReference>
<dbReference type="PANTHER" id="PTHR30450:SF1">
    <property type="entry name" value="D-METHIONINE TRANSPORT SYSTEM PERMEASE PROTEIN METI-RELATED"/>
    <property type="match status" value="1"/>
</dbReference>
<dbReference type="EMBL" id="CCRF01000088">
    <property type="protein sequence ID" value="CEE02835.1"/>
    <property type="molecule type" value="Genomic_DNA"/>
</dbReference>
<evidence type="ECO:0000256" key="8">
    <source>
        <dbReference type="RuleBase" id="RU363032"/>
    </source>
</evidence>
<dbReference type="RefSeq" id="WP_034772722.1">
    <property type="nucleotide sequence ID" value="NZ_CCRF01000088.1"/>
</dbReference>
<dbReference type="PANTHER" id="PTHR30450">
    <property type="entry name" value="ABC TRANSPORTER PERMEASE"/>
    <property type="match status" value="1"/>
</dbReference>
<dbReference type="PROSITE" id="PS50928">
    <property type="entry name" value="ABC_TM1"/>
    <property type="match status" value="1"/>
</dbReference>
<evidence type="ECO:0000256" key="5">
    <source>
        <dbReference type="ARBA" id="ARBA00022692"/>
    </source>
</evidence>
<organism evidence="10 11">
    <name type="scientific">Caldibacillus thermoamylovorans</name>
    <dbReference type="NCBI Taxonomy" id="35841"/>
    <lineage>
        <taxon>Bacteria</taxon>
        <taxon>Bacillati</taxon>
        <taxon>Bacillota</taxon>
        <taxon>Bacilli</taxon>
        <taxon>Bacillales</taxon>
        <taxon>Bacillaceae</taxon>
        <taxon>Caldibacillus</taxon>
    </lineage>
</organism>
<keyword evidence="3 8" id="KW-0813">Transport</keyword>
<feature type="transmembrane region" description="Helical" evidence="8">
    <location>
        <begin position="152"/>
        <end position="173"/>
    </location>
</feature>
<evidence type="ECO:0000256" key="7">
    <source>
        <dbReference type="ARBA" id="ARBA00023136"/>
    </source>
</evidence>
<comment type="similarity">
    <text evidence="2">Belongs to the binding-protein-dependent transport system permease family. CysTW subfamily.</text>
</comment>
<keyword evidence="7 8" id="KW-0472">Membrane</keyword>
<dbReference type="InterPro" id="IPR000515">
    <property type="entry name" value="MetI-like"/>
</dbReference>
<dbReference type="CDD" id="cd06261">
    <property type="entry name" value="TM_PBP2"/>
    <property type="match status" value="1"/>
</dbReference>
<accession>A0A090J4M1</accession>
<feature type="transmembrane region" description="Helical" evidence="8">
    <location>
        <begin position="86"/>
        <end position="111"/>
    </location>
</feature>
<evidence type="ECO:0000256" key="1">
    <source>
        <dbReference type="ARBA" id="ARBA00004651"/>
    </source>
</evidence>
<dbReference type="InterPro" id="IPR051322">
    <property type="entry name" value="AA_ABC_Transporter_Permease"/>
</dbReference>
<dbReference type="GeneID" id="92962441"/>
<feature type="domain" description="ABC transmembrane type-1" evidence="9">
    <location>
        <begin position="19"/>
        <end position="213"/>
    </location>
</feature>
<sequence length="224" mass="24035">MEFDVAHLVEMLPEIQTSFLQTLYMVGISLLVSLLIGLPLGFLLFVTDKGLFWQNRVINLVIGFIVNVIRSIPFIILLVALIPLTIFLVGTTIGPTAASVSLSVAAIPFFARLVESALREIDYGVIEAAIAAGGTPWMIIKDVLLPEAKSGIISSVTITIISLVGTSAMAGTVGGGGIGDLAIRFGYYRYDDTIMFTTVIILIILVQIIQVIGDLLARAVNKNK</sequence>
<name>A0A090J4M1_9BACI</name>
<dbReference type="AlphaFoldDB" id="A0A090J4M1"/>
<reference evidence="10 11" key="1">
    <citation type="submission" date="2014-07" db="EMBL/GenBank/DDBJ databases">
        <authorList>
            <person name="Wibberg Daniel"/>
        </authorList>
    </citation>
    <scope>NUCLEOTIDE SEQUENCE [LARGE SCALE GENOMIC DNA]</scope>
</reference>
<comment type="subcellular location">
    <subcellularLocation>
        <location evidence="1 8">Cell membrane</location>
        <topology evidence="1 8">Multi-pass membrane protein</topology>
    </subcellularLocation>
</comment>
<keyword evidence="11" id="KW-1185">Reference proteome</keyword>
<dbReference type="STRING" id="35841.B4167_1713"/>
<evidence type="ECO:0000313" key="10">
    <source>
        <dbReference type="EMBL" id="CEE02835.1"/>
    </source>
</evidence>
<evidence type="ECO:0000256" key="6">
    <source>
        <dbReference type="ARBA" id="ARBA00022989"/>
    </source>
</evidence>
<dbReference type="SUPFAM" id="SSF161098">
    <property type="entry name" value="MetI-like"/>
    <property type="match status" value="1"/>
</dbReference>
<gene>
    <name evidence="10" type="ORF">BT1A1_3048</name>
</gene>
<evidence type="ECO:0000313" key="11">
    <source>
        <dbReference type="Proteomes" id="UP000040576"/>
    </source>
</evidence>
<evidence type="ECO:0000256" key="2">
    <source>
        <dbReference type="ARBA" id="ARBA00007069"/>
    </source>
</evidence>
<keyword evidence="5 8" id="KW-0812">Transmembrane</keyword>
<evidence type="ECO:0000256" key="4">
    <source>
        <dbReference type="ARBA" id="ARBA00022475"/>
    </source>
</evidence>
<feature type="transmembrane region" description="Helical" evidence="8">
    <location>
        <begin position="57"/>
        <end position="80"/>
    </location>
</feature>
<dbReference type="Gene3D" id="1.10.3720.10">
    <property type="entry name" value="MetI-like"/>
    <property type="match status" value="1"/>
</dbReference>
<dbReference type="PATRIC" id="fig|35841.6.peg.2536"/>
<dbReference type="GO" id="GO:0048473">
    <property type="term" value="P:D-methionine transmembrane transport"/>
    <property type="evidence" value="ECO:0007669"/>
    <property type="project" value="TreeGrafter"/>
</dbReference>
<dbReference type="Pfam" id="PF00528">
    <property type="entry name" value="BPD_transp_1"/>
    <property type="match status" value="1"/>
</dbReference>